<dbReference type="AlphaFoldDB" id="A0A8J2WMZ6"/>
<feature type="region of interest" description="Disordered" evidence="1">
    <location>
        <begin position="167"/>
        <end position="215"/>
    </location>
</feature>
<comment type="caution">
    <text evidence="2">The sequence shown here is derived from an EMBL/GenBank/DDBJ whole genome shotgun (WGS) entry which is preliminary data.</text>
</comment>
<dbReference type="PANTHER" id="PTHR21398">
    <property type="entry name" value="AGAP007094-PA"/>
    <property type="match status" value="1"/>
</dbReference>
<feature type="compositionally biased region" description="Basic and acidic residues" evidence="1">
    <location>
        <begin position="183"/>
        <end position="215"/>
    </location>
</feature>
<dbReference type="EMBL" id="CAKKLH010000307">
    <property type="protein sequence ID" value="CAH0110850.1"/>
    <property type="molecule type" value="Genomic_DNA"/>
</dbReference>
<evidence type="ECO:0000256" key="1">
    <source>
        <dbReference type="SAM" id="MobiDB-lite"/>
    </source>
</evidence>
<dbReference type="InterPro" id="IPR006631">
    <property type="entry name" value="DM4_12"/>
</dbReference>
<keyword evidence="3" id="KW-1185">Reference proteome</keyword>
<reference evidence="2" key="1">
    <citation type="submission" date="2021-11" db="EMBL/GenBank/DDBJ databases">
        <authorList>
            <person name="Schell T."/>
        </authorList>
    </citation>
    <scope>NUCLEOTIDE SEQUENCE</scope>
    <source>
        <strain evidence="2">M5</strain>
    </source>
</reference>
<protein>
    <submittedName>
        <fullName evidence="2">Uncharacterized protein</fullName>
    </submittedName>
</protein>
<proteinExistence type="predicted"/>
<dbReference type="OrthoDB" id="6364863at2759"/>
<dbReference type="PANTHER" id="PTHR21398:SF6">
    <property type="entry name" value="AGAP007094-PA"/>
    <property type="match status" value="1"/>
</dbReference>
<organism evidence="2 3">
    <name type="scientific">Daphnia galeata</name>
    <dbReference type="NCBI Taxonomy" id="27404"/>
    <lineage>
        <taxon>Eukaryota</taxon>
        <taxon>Metazoa</taxon>
        <taxon>Ecdysozoa</taxon>
        <taxon>Arthropoda</taxon>
        <taxon>Crustacea</taxon>
        <taxon>Branchiopoda</taxon>
        <taxon>Diplostraca</taxon>
        <taxon>Cladocera</taxon>
        <taxon>Anomopoda</taxon>
        <taxon>Daphniidae</taxon>
        <taxon>Daphnia</taxon>
    </lineage>
</organism>
<evidence type="ECO:0000313" key="3">
    <source>
        <dbReference type="Proteomes" id="UP000789390"/>
    </source>
</evidence>
<name>A0A8J2WMZ6_9CRUS</name>
<feature type="compositionally biased region" description="Acidic residues" evidence="1">
    <location>
        <begin position="167"/>
        <end position="182"/>
    </location>
</feature>
<dbReference type="Proteomes" id="UP000789390">
    <property type="component" value="Unassembled WGS sequence"/>
</dbReference>
<dbReference type="Pfam" id="PF07841">
    <property type="entry name" value="DM4_12"/>
    <property type="match status" value="1"/>
</dbReference>
<accession>A0A8J2WMZ6</accession>
<sequence length="230" mass="26175">MVLDGVRTAFLLRPHWIINNQLTLPMIATDGKGNTRVRGLMQIIIPVTIFLDTIFNDKDGYTPRQFGIEQSQVYKTMEGILQATGIDGKACLLRTICEMQSNPIGEFTVVGEIITILLRPKRGINDFLHDYIEAEHIGQSHNMTCAGEFPECPVSLYNLFRSDEDSNEIVDDEDEEDENDDVTDVHEDSTRPHSTNKSHEVLDHSNRDHLDGHILVENERPYTIMNTNEH</sequence>
<evidence type="ECO:0000313" key="2">
    <source>
        <dbReference type="EMBL" id="CAH0110850.1"/>
    </source>
</evidence>
<dbReference type="SMART" id="SM00718">
    <property type="entry name" value="DM4_12"/>
    <property type="match status" value="1"/>
</dbReference>
<gene>
    <name evidence="2" type="ORF">DGAL_LOCUS14455</name>
</gene>